<dbReference type="AlphaFoldDB" id="A0A2D4IF52"/>
<reference evidence="1" key="1">
    <citation type="submission" date="2017-07" db="EMBL/GenBank/DDBJ databases">
        <authorList>
            <person name="Mikheyev A."/>
            <person name="Grau M."/>
        </authorList>
    </citation>
    <scope>NUCLEOTIDE SEQUENCE</scope>
    <source>
        <tissue evidence="1">Venom_gland</tissue>
    </source>
</reference>
<protein>
    <submittedName>
        <fullName evidence="1">Uncharacterized protein</fullName>
    </submittedName>
</protein>
<sequence length="99" mass="11526">MAISRELCIKESRSCHSRNKTDHFFSRKTYLRHSVRLTWVLNRERAGTQLVLTGLYQLCDLLLIFRIQKSCGNSEKREKWESGYFASASSLQKSHASET</sequence>
<accession>A0A2D4IF52</accession>
<evidence type="ECO:0000313" key="1">
    <source>
        <dbReference type="EMBL" id="LAA82847.1"/>
    </source>
</evidence>
<reference evidence="1" key="2">
    <citation type="submission" date="2017-11" db="EMBL/GenBank/DDBJ databases">
        <title>Coralsnake Venomics: Analyses of Venom Gland Transcriptomes and Proteomes of Six Brazilian Taxa.</title>
        <authorList>
            <person name="Aird S.D."/>
            <person name="Jorge da Silva N."/>
            <person name="Qiu L."/>
            <person name="Villar-Briones A."/>
            <person name="Aparecida-Saddi V."/>
            <person name="Campos-Telles M.P."/>
            <person name="Grau M."/>
            <person name="Mikheyev A.S."/>
        </authorList>
    </citation>
    <scope>NUCLEOTIDE SEQUENCE</scope>
    <source>
        <tissue evidence="1">Venom_gland</tissue>
    </source>
</reference>
<name>A0A2D4IF52_MICLE</name>
<proteinExistence type="predicted"/>
<organism evidence="1">
    <name type="scientific">Micrurus lemniscatus lemniscatus</name>
    <dbReference type="NCBI Taxonomy" id="129467"/>
    <lineage>
        <taxon>Eukaryota</taxon>
        <taxon>Metazoa</taxon>
        <taxon>Chordata</taxon>
        <taxon>Craniata</taxon>
        <taxon>Vertebrata</taxon>
        <taxon>Euteleostomi</taxon>
        <taxon>Lepidosauria</taxon>
        <taxon>Squamata</taxon>
        <taxon>Bifurcata</taxon>
        <taxon>Unidentata</taxon>
        <taxon>Episquamata</taxon>
        <taxon>Toxicofera</taxon>
        <taxon>Serpentes</taxon>
        <taxon>Colubroidea</taxon>
        <taxon>Elapidae</taxon>
        <taxon>Elapinae</taxon>
        <taxon>Micrurus</taxon>
    </lineage>
</organism>
<dbReference type="EMBL" id="IACK01091919">
    <property type="protein sequence ID" value="LAA82847.1"/>
    <property type="molecule type" value="Transcribed_RNA"/>
</dbReference>
<dbReference type="EMBL" id="IACK01091918">
    <property type="protein sequence ID" value="LAA82843.1"/>
    <property type="molecule type" value="Transcribed_RNA"/>
</dbReference>